<dbReference type="AlphaFoldDB" id="A0A1X7A4B3"/>
<reference evidence="1 2" key="1">
    <citation type="submission" date="2017-03" db="EMBL/GenBank/DDBJ databases">
        <authorList>
            <person name="Afonso C.L."/>
            <person name="Miller P.J."/>
            <person name="Scott M.A."/>
            <person name="Spackman E."/>
            <person name="Goraichik I."/>
            <person name="Dimitrov K.M."/>
            <person name="Suarez D.L."/>
            <person name="Swayne D.E."/>
        </authorList>
    </citation>
    <scope>NUCLEOTIDE SEQUENCE [LARGE SCALE GENOMIC DNA]</scope>
    <source>
        <strain evidence="1 2">CECT 7751</strain>
    </source>
</reference>
<organism evidence="1 2">
    <name type="scientific">Pseudooceanicola marinus</name>
    <dbReference type="NCBI Taxonomy" id="396013"/>
    <lineage>
        <taxon>Bacteria</taxon>
        <taxon>Pseudomonadati</taxon>
        <taxon>Pseudomonadota</taxon>
        <taxon>Alphaproteobacteria</taxon>
        <taxon>Rhodobacterales</taxon>
        <taxon>Paracoccaceae</taxon>
        <taxon>Pseudooceanicola</taxon>
    </lineage>
</organism>
<proteinExistence type="predicted"/>
<dbReference type="Gene3D" id="2.40.10.270">
    <property type="entry name" value="Bacteriophage SPP1 head-tail adaptor protein"/>
    <property type="match status" value="1"/>
</dbReference>
<evidence type="ECO:0000313" key="2">
    <source>
        <dbReference type="Proteomes" id="UP000193963"/>
    </source>
</evidence>
<dbReference type="InterPro" id="IPR038666">
    <property type="entry name" value="SSP1_head-tail_sf"/>
</dbReference>
<evidence type="ECO:0000313" key="1">
    <source>
        <dbReference type="EMBL" id="SLN70332.1"/>
    </source>
</evidence>
<dbReference type="RefSeq" id="WP_085889743.1">
    <property type="nucleotide sequence ID" value="NZ_FWFN01000009.1"/>
</dbReference>
<dbReference type="Proteomes" id="UP000193963">
    <property type="component" value="Unassembled WGS sequence"/>
</dbReference>
<dbReference type="Pfam" id="PF05521">
    <property type="entry name" value="Phage_HCP"/>
    <property type="match status" value="1"/>
</dbReference>
<sequence>MIGALDQRIRLERKVEQPDGAGGRRETWSAFADDPEPWARVALDGSTEREARGRKILVQSAVFTLRARSDVRGADRIVWDGRAWEVVSIGTPVARARYIKVSAVAGEV</sequence>
<dbReference type="InterPro" id="IPR008767">
    <property type="entry name" value="Phage_SPP1_head-tail_adaptor"/>
</dbReference>
<accession>A0A1X7A4B3</accession>
<gene>
    <name evidence="1" type="ORF">PSM7751_03716</name>
</gene>
<protein>
    <submittedName>
        <fullName evidence="1">Phage head-tail joining protein</fullName>
    </submittedName>
</protein>
<name>A0A1X7A4B3_9RHOB</name>
<dbReference type="OrthoDB" id="7478737at2"/>
<keyword evidence="2" id="KW-1185">Reference proteome</keyword>
<dbReference type="EMBL" id="FWFN01000009">
    <property type="protein sequence ID" value="SLN70332.1"/>
    <property type="molecule type" value="Genomic_DNA"/>
</dbReference>